<gene>
    <name evidence="2" type="ORF">UFOPK2265_00975</name>
</gene>
<evidence type="ECO:0000259" key="1">
    <source>
        <dbReference type="Pfam" id="PF04069"/>
    </source>
</evidence>
<dbReference type="GO" id="GO:0022857">
    <property type="term" value="F:transmembrane transporter activity"/>
    <property type="evidence" value="ECO:0007669"/>
    <property type="project" value="InterPro"/>
</dbReference>
<proteinExistence type="predicted"/>
<dbReference type="Gene3D" id="3.40.190.10">
    <property type="entry name" value="Periplasmic binding protein-like II"/>
    <property type="match status" value="1"/>
</dbReference>
<dbReference type="Pfam" id="PF04069">
    <property type="entry name" value="OpuAC"/>
    <property type="match status" value="1"/>
</dbReference>
<dbReference type="SUPFAM" id="SSF53850">
    <property type="entry name" value="Periplasmic binding protein-like II"/>
    <property type="match status" value="1"/>
</dbReference>
<dbReference type="GO" id="GO:0043190">
    <property type="term" value="C:ATP-binding cassette (ABC) transporter complex"/>
    <property type="evidence" value="ECO:0007669"/>
    <property type="project" value="InterPro"/>
</dbReference>
<organism evidence="2">
    <name type="scientific">freshwater metagenome</name>
    <dbReference type="NCBI Taxonomy" id="449393"/>
    <lineage>
        <taxon>unclassified sequences</taxon>
        <taxon>metagenomes</taxon>
        <taxon>ecological metagenomes</taxon>
    </lineage>
</organism>
<name>A0A6J6LSC3_9ZZZZ</name>
<reference evidence="2" key="1">
    <citation type="submission" date="2020-05" db="EMBL/GenBank/DDBJ databases">
        <authorList>
            <person name="Chiriac C."/>
            <person name="Salcher M."/>
            <person name="Ghai R."/>
            <person name="Kavagutti S V."/>
        </authorList>
    </citation>
    <scope>NUCLEOTIDE SEQUENCE</scope>
</reference>
<dbReference type="InterPro" id="IPR007210">
    <property type="entry name" value="ABC_Gly_betaine_transp_sub-bd"/>
</dbReference>
<sequence>MISKKLNDANDPFTTLVKNFKWTNDDQNGVAADLESGMTAAEAAQKWIDAHADIVKTWLGK</sequence>
<evidence type="ECO:0000313" key="2">
    <source>
        <dbReference type="EMBL" id="CAB4663749.1"/>
    </source>
</evidence>
<dbReference type="EMBL" id="CAEZWP010000056">
    <property type="protein sequence ID" value="CAB4663749.1"/>
    <property type="molecule type" value="Genomic_DNA"/>
</dbReference>
<feature type="domain" description="ABC-type glycine betaine transport system substrate-binding" evidence="1">
    <location>
        <begin position="2"/>
        <end position="49"/>
    </location>
</feature>
<protein>
    <submittedName>
        <fullName evidence="2">Unannotated protein</fullName>
    </submittedName>
</protein>
<accession>A0A6J6LSC3</accession>
<dbReference type="AlphaFoldDB" id="A0A6J6LSC3"/>